<keyword evidence="8" id="KW-0539">Nucleus</keyword>
<dbReference type="InterPro" id="IPR011184">
    <property type="entry name" value="DNA_mismatch_repair_Msh2"/>
</dbReference>
<dbReference type="SUPFAM" id="SSF52540">
    <property type="entry name" value="P-loop containing nucleoside triphosphate hydrolases"/>
    <property type="match status" value="1"/>
</dbReference>
<dbReference type="Gene3D" id="3.40.1170.10">
    <property type="entry name" value="DNA repair protein MutS, domain I"/>
    <property type="match status" value="1"/>
</dbReference>
<dbReference type="PIRSF" id="PIRSF005813">
    <property type="entry name" value="MSH2"/>
    <property type="match status" value="1"/>
</dbReference>
<dbReference type="PROSITE" id="PS00486">
    <property type="entry name" value="DNA_MISMATCH_REPAIR_2"/>
    <property type="match status" value="1"/>
</dbReference>
<dbReference type="Proteomes" id="UP001497453">
    <property type="component" value="Chromosome 5"/>
</dbReference>
<dbReference type="InterPro" id="IPR007696">
    <property type="entry name" value="DNA_mismatch_repair_MutS_core"/>
</dbReference>
<dbReference type="SMART" id="SM00534">
    <property type="entry name" value="MUTSac"/>
    <property type="match status" value="1"/>
</dbReference>
<keyword evidence="10" id="KW-0175">Coiled coil</keyword>
<keyword evidence="7 9" id="KW-0234">DNA repair</keyword>
<keyword evidence="6 9" id="KW-0238">DNA-binding</keyword>
<dbReference type="Gene3D" id="3.40.50.300">
    <property type="entry name" value="P-loop containing nucleotide triphosphate hydrolases"/>
    <property type="match status" value="1"/>
</dbReference>
<dbReference type="EMBL" id="OZ037948">
    <property type="protein sequence ID" value="CAL1709033.1"/>
    <property type="molecule type" value="Genomic_DNA"/>
</dbReference>
<dbReference type="PANTHER" id="PTHR11361:SF35">
    <property type="entry name" value="DNA MISMATCH REPAIR PROTEIN MSH2"/>
    <property type="match status" value="1"/>
</dbReference>
<dbReference type="InterPro" id="IPR036678">
    <property type="entry name" value="MutS_con_dom_sf"/>
</dbReference>
<evidence type="ECO:0000256" key="8">
    <source>
        <dbReference type="ARBA" id="ARBA00023242"/>
    </source>
</evidence>
<dbReference type="InterPro" id="IPR036187">
    <property type="entry name" value="DNA_mismatch_repair_MutS_sf"/>
</dbReference>
<dbReference type="Gene3D" id="1.10.1420.10">
    <property type="match status" value="2"/>
</dbReference>
<evidence type="ECO:0000256" key="6">
    <source>
        <dbReference type="ARBA" id="ARBA00023125"/>
    </source>
</evidence>
<evidence type="ECO:0000256" key="1">
    <source>
        <dbReference type="ARBA" id="ARBA00004123"/>
    </source>
</evidence>
<keyword evidence="13" id="KW-1185">Reference proteome</keyword>
<evidence type="ECO:0000256" key="9">
    <source>
        <dbReference type="RuleBase" id="RU003756"/>
    </source>
</evidence>
<evidence type="ECO:0000256" key="10">
    <source>
        <dbReference type="SAM" id="Coils"/>
    </source>
</evidence>
<comment type="similarity">
    <text evidence="2 9">Belongs to the DNA mismatch repair MutS family.</text>
</comment>
<proteinExistence type="inferred from homology"/>
<dbReference type="Pfam" id="PF01624">
    <property type="entry name" value="MutS_I"/>
    <property type="match status" value="1"/>
</dbReference>
<accession>A0ABP1DPQ3</accession>
<evidence type="ECO:0000256" key="4">
    <source>
        <dbReference type="ARBA" id="ARBA00022763"/>
    </source>
</evidence>
<dbReference type="Pfam" id="PF05192">
    <property type="entry name" value="MutS_III"/>
    <property type="match status" value="1"/>
</dbReference>
<dbReference type="InterPro" id="IPR016151">
    <property type="entry name" value="DNA_mismatch_repair_MutS_N"/>
</dbReference>
<evidence type="ECO:0000313" key="13">
    <source>
        <dbReference type="Proteomes" id="UP001497453"/>
    </source>
</evidence>
<dbReference type="CDD" id="cd03285">
    <property type="entry name" value="ABC_MSH2_euk"/>
    <property type="match status" value="1"/>
</dbReference>
<keyword evidence="3 9" id="KW-0547">Nucleotide-binding</keyword>
<protein>
    <recommendedName>
        <fullName evidence="11">DNA mismatch repair proteins mutS family domain-containing protein</fullName>
    </recommendedName>
</protein>
<name>A0ABP1DPQ3_9APHY</name>
<feature type="coiled-coil region" evidence="10">
    <location>
        <begin position="499"/>
        <end position="530"/>
    </location>
</feature>
<dbReference type="InterPro" id="IPR000432">
    <property type="entry name" value="DNA_mismatch_repair_MutS_C"/>
</dbReference>
<dbReference type="InterPro" id="IPR007860">
    <property type="entry name" value="DNA_mmatch_repair_MutS_con_dom"/>
</dbReference>
<dbReference type="SMART" id="SM00533">
    <property type="entry name" value="MUTSd"/>
    <property type="match status" value="1"/>
</dbReference>
<reference evidence="13" key="1">
    <citation type="submission" date="2024-04" db="EMBL/GenBank/DDBJ databases">
        <authorList>
            <person name="Shaw F."/>
            <person name="Minotto A."/>
        </authorList>
    </citation>
    <scope>NUCLEOTIDE SEQUENCE [LARGE SCALE GENOMIC DNA]</scope>
</reference>
<dbReference type="InterPro" id="IPR007861">
    <property type="entry name" value="DNA_mismatch_repair_MutS_clamp"/>
</dbReference>
<comment type="function">
    <text evidence="9">Component of the post-replicative DNA mismatch repair system (MMR).</text>
</comment>
<dbReference type="InterPro" id="IPR045076">
    <property type="entry name" value="MutS"/>
</dbReference>
<sequence>MALMYGKEKDADYEIDNASHPGFCSFFAKLPPKSPETGTIRLFDRNEYYSVHGPDALYVATHVYRTNTVIKYLGPGGRGGLPSVTLSSNNAKTFLRDALTAKQLKVEIWVPEAGQGKRATKFRLDKEASPGNLQAVEDMLFVNSDITSAPIVMSIKIASAAGISGLPAKAKTKTVGIAFADTSVRELGVADFPDNDLFSNTETLIIQLGVKEAIIPTGTASGTTDRDHELKKLKDVLERCGVVITERKPSEFNSKSIQDDLVQLLNASSIPSSSSAVDAVKTIPQLSLPVAPSALAALICYLSLLSDPSNRGAFTIRTHDLTQYMRLDASALRALNLIDGPGTVGSNKNTTLFGLLNKCKTAQGSRLLGSWLKQPLVNLHAIRKRQNLVEIFVEDANARRTLQDECLKMMPDMNRICKRFQRSIASLEDVVRVYQAILKLEGLISTLEGIDTTQEYKDLIEEQYLVKLREFDNNLAKYAEMVQQTLDLDELQNHRFVIKPEYDEKLQELAEKLKEARDGLDDEHRKAGRDLDLELDKKLHLENSPTYGYCFRVSKNDWKAVSGSKYIELGTLKNGAYFTTKMLKELSTDYQETTEAYSKTQRELVGHVVQIAATYSPVLEEWNGLLAHLDVITSFAHIAVNAPEAYVKPTVLEKSSGSLVLKDARHPCLEVQDDISFIPNDVEMIKNESEFQIITGPNMGGKSTYIRQVGVIALLAQTGSYVPCSEARLPIFDSVLCRVGAGDSQLRGVSTFMAEMLETASILKSATKDSLVIIDELGRGTSTYDGFGIAWAISEHIASEIHAFCLFATHFHELTALDQQISHVKNLHVVAHVSSSEDARKEREITLLYKVEPGVCDQSFGIHVAELANFPGNVVKLARRKADELEDFNTDSGEDESQFPPEVIEEGTRLVEEVLKAWSSQLSQDGEDVIMADGDLEEDNPEAQLEALKNCFSKYQPRIEANPWVRNLVASLS</sequence>
<evidence type="ECO:0000259" key="11">
    <source>
        <dbReference type="PROSITE" id="PS00486"/>
    </source>
</evidence>
<dbReference type="InterPro" id="IPR032642">
    <property type="entry name" value="Msh2_ATP-bd"/>
</dbReference>
<keyword evidence="4 9" id="KW-0227">DNA damage</keyword>
<dbReference type="Pfam" id="PF00488">
    <property type="entry name" value="MutS_V"/>
    <property type="match status" value="1"/>
</dbReference>
<gene>
    <name evidence="12" type="ORF">GFSPODELE1_LOCUS7156</name>
</gene>
<feature type="domain" description="DNA mismatch repair proteins mutS family" evidence="11">
    <location>
        <begin position="770"/>
        <end position="786"/>
    </location>
</feature>
<evidence type="ECO:0000256" key="3">
    <source>
        <dbReference type="ARBA" id="ARBA00022741"/>
    </source>
</evidence>
<dbReference type="Pfam" id="PF05190">
    <property type="entry name" value="MutS_IV"/>
    <property type="match status" value="1"/>
</dbReference>
<comment type="subcellular location">
    <subcellularLocation>
        <location evidence="1">Nucleus</location>
    </subcellularLocation>
</comment>
<evidence type="ECO:0000256" key="7">
    <source>
        <dbReference type="ARBA" id="ARBA00023204"/>
    </source>
</evidence>
<evidence type="ECO:0000256" key="5">
    <source>
        <dbReference type="ARBA" id="ARBA00022840"/>
    </source>
</evidence>
<dbReference type="SUPFAM" id="SSF53150">
    <property type="entry name" value="DNA repair protein MutS, domain II"/>
    <property type="match status" value="1"/>
</dbReference>
<keyword evidence="5" id="KW-0067">ATP-binding</keyword>
<dbReference type="NCBIfam" id="NF003810">
    <property type="entry name" value="PRK05399.1"/>
    <property type="match status" value="1"/>
</dbReference>
<evidence type="ECO:0000256" key="2">
    <source>
        <dbReference type="ARBA" id="ARBA00006271"/>
    </source>
</evidence>
<dbReference type="SUPFAM" id="SSF48334">
    <property type="entry name" value="DNA repair protein MutS, domain III"/>
    <property type="match status" value="1"/>
</dbReference>
<dbReference type="Pfam" id="PF05188">
    <property type="entry name" value="MutS_II"/>
    <property type="match status" value="1"/>
</dbReference>
<dbReference type="Gene3D" id="3.30.420.110">
    <property type="entry name" value="MutS, connector domain"/>
    <property type="match status" value="1"/>
</dbReference>
<evidence type="ECO:0000313" key="12">
    <source>
        <dbReference type="EMBL" id="CAL1709033.1"/>
    </source>
</evidence>
<dbReference type="InterPro" id="IPR007695">
    <property type="entry name" value="DNA_mismatch_repair_MutS-lik_N"/>
</dbReference>
<dbReference type="PANTHER" id="PTHR11361">
    <property type="entry name" value="DNA MISMATCH REPAIR PROTEIN MUTS FAMILY MEMBER"/>
    <property type="match status" value="1"/>
</dbReference>
<organism evidence="12 13">
    <name type="scientific">Somion occarium</name>
    <dbReference type="NCBI Taxonomy" id="3059160"/>
    <lineage>
        <taxon>Eukaryota</taxon>
        <taxon>Fungi</taxon>
        <taxon>Dikarya</taxon>
        <taxon>Basidiomycota</taxon>
        <taxon>Agaricomycotina</taxon>
        <taxon>Agaricomycetes</taxon>
        <taxon>Polyporales</taxon>
        <taxon>Cerrenaceae</taxon>
        <taxon>Somion</taxon>
    </lineage>
</organism>
<dbReference type="InterPro" id="IPR027417">
    <property type="entry name" value="P-loop_NTPase"/>
</dbReference>